<feature type="domain" description="Right handed beta helix" evidence="1">
    <location>
        <begin position="293"/>
        <end position="393"/>
    </location>
</feature>
<organism evidence="2 3">
    <name type="scientific">Streptomyces rishiriensis</name>
    <dbReference type="NCBI Taxonomy" id="68264"/>
    <lineage>
        <taxon>Bacteria</taxon>
        <taxon>Bacillati</taxon>
        <taxon>Actinomycetota</taxon>
        <taxon>Actinomycetes</taxon>
        <taxon>Kitasatosporales</taxon>
        <taxon>Streptomycetaceae</taxon>
        <taxon>Streptomyces</taxon>
    </lineage>
</organism>
<evidence type="ECO:0000313" key="3">
    <source>
        <dbReference type="Proteomes" id="UP001230654"/>
    </source>
</evidence>
<dbReference type="SMART" id="SM00710">
    <property type="entry name" value="PbH1"/>
    <property type="match status" value="8"/>
</dbReference>
<sequence>MRVRRAACGVRRAADGTRRWMADRTAFEPSGHNVHNMKKCHIAYLACTAALIGAGLGAAPPVAAHTVHVVHPGESIQKAVDASQPGDTVLLTHGIYHESVDVSTPGLTLRGVGRGTVLQPETAASTGSTAPSTASGATKAANSCAAAGNGICVVGTKDHNVDGVTVASLTVSGFAKTGVYATEADGLTVRHVTAVKNGVWGIATEHSVHGVFRGNSARDNGDAGLFLANTIKEEQGATDTEGTVVEHNRLEGNRIGVTVRRLRNLTVADNHLTGNCAGVFVVGDENKPKAGFVTVRDNRIERNNKSCPKTARLDALQGSGIVLTGAEDSLVTHNVIKDNVGKSPLSGGIVLFKSFVGTTSDRNRISDNLLRGNSPDLVNTDTGKGNTFEGNSCRSSKPAGLC</sequence>
<name>A0ABU0NLN4_STRRH</name>
<dbReference type="InterPro" id="IPR006626">
    <property type="entry name" value="PbH1"/>
</dbReference>
<comment type="caution">
    <text evidence="2">The sequence shown here is derived from an EMBL/GenBank/DDBJ whole genome shotgun (WGS) entry which is preliminary data.</text>
</comment>
<dbReference type="Gene3D" id="2.160.20.10">
    <property type="entry name" value="Single-stranded right-handed beta-helix, Pectin lyase-like"/>
    <property type="match status" value="1"/>
</dbReference>
<accession>A0ABU0NLN4</accession>
<protein>
    <submittedName>
        <fullName evidence="2">Nitrous oxidase accessory protein NosD</fullName>
    </submittedName>
</protein>
<dbReference type="Pfam" id="PF13229">
    <property type="entry name" value="Beta_helix"/>
    <property type="match status" value="2"/>
</dbReference>
<proteinExistence type="predicted"/>
<feature type="domain" description="Right handed beta helix" evidence="1">
    <location>
        <begin position="147"/>
        <end position="286"/>
    </location>
</feature>
<dbReference type="InterPro" id="IPR039448">
    <property type="entry name" value="Beta_helix"/>
</dbReference>
<dbReference type="InterPro" id="IPR012334">
    <property type="entry name" value="Pectin_lyas_fold"/>
</dbReference>
<keyword evidence="3" id="KW-1185">Reference proteome</keyword>
<dbReference type="SUPFAM" id="SSF51126">
    <property type="entry name" value="Pectin lyase-like"/>
    <property type="match status" value="1"/>
</dbReference>
<gene>
    <name evidence="2" type="ORF">QF030_001655</name>
</gene>
<dbReference type="Proteomes" id="UP001230654">
    <property type="component" value="Unassembled WGS sequence"/>
</dbReference>
<evidence type="ECO:0000259" key="1">
    <source>
        <dbReference type="Pfam" id="PF13229"/>
    </source>
</evidence>
<evidence type="ECO:0000313" key="2">
    <source>
        <dbReference type="EMBL" id="MDQ0579477.1"/>
    </source>
</evidence>
<reference evidence="2 3" key="1">
    <citation type="submission" date="2023-07" db="EMBL/GenBank/DDBJ databases">
        <title>Comparative genomics of wheat-associated soil bacteria to identify genetic determinants of phenazine resistance.</title>
        <authorList>
            <person name="Mouncey N."/>
        </authorList>
    </citation>
    <scope>NUCLEOTIDE SEQUENCE [LARGE SCALE GENOMIC DNA]</scope>
    <source>
        <strain evidence="2 3">B2I6</strain>
    </source>
</reference>
<dbReference type="EMBL" id="JAUSWV010000002">
    <property type="protein sequence ID" value="MDQ0579477.1"/>
    <property type="molecule type" value="Genomic_DNA"/>
</dbReference>
<dbReference type="InterPro" id="IPR011050">
    <property type="entry name" value="Pectin_lyase_fold/virulence"/>
</dbReference>